<evidence type="ECO:0000313" key="11">
    <source>
        <dbReference type="Proteomes" id="UP000007478"/>
    </source>
</evidence>
<dbReference type="AlphaFoldDB" id="F0LJW7"/>
<dbReference type="PROSITE" id="PS50893">
    <property type="entry name" value="ABC_TRANSPORTER_2"/>
    <property type="match status" value="1"/>
</dbReference>
<proteinExistence type="predicted"/>
<keyword evidence="2" id="KW-0813">Transport</keyword>
<dbReference type="Gene3D" id="3.40.50.300">
    <property type="entry name" value="P-loop containing nucleotide triphosphate hydrolases"/>
    <property type="match status" value="1"/>
</dbReference>
<evidence type="ECO:0000259" key="8">
    <source>
        <dbReference type="PROSITE" id="PS50893"/>
    </source>
</evidence>
<dbReference type="OrthoDB" id="21377at2157"/>
<dbReference type="PATRIC" id="fig|391623.17.peg.527"/>
<dbReference type="RefSeq" id="WP_013466802.1">
    <property type="nucleotide sequence ID" value="NC_014804.1"/>
</dbReference>
<evidence type="ECO:0000256" key="2">
    <source>
        <dbReference type="ARBA" id="ARBA00022448"/>
    </source>
</evidence>
<dbReference type="GeneID" id="10040845"/>
<evidence type="ECO:0000256" key="5">
    <source>
        <dbReference type="ARBA" id="ARBA00022840"/>
    </source>
</evidence>
<dbReference type="EMBL" id="CP002372">
    <property type="protein sequence ID" value="ADT83504.1"/>
    <property type="molecule type" value="Genomic_DNA"/>
</dbReference>
<dbReference type="PANTHER" id="PTHR43553">
    <property type="entry name" value="HEAVY METAL TRANSPORTER"/>
    <property type="match status" value="1"/>
</dbReference>
<dbReference type="KEGG" id="tba:TERMP_00527"/>
<dbReference type="SUPFAM" id="SSF52540">
    <property type="entry name" value="P-loop containing nucleoside triphosphate hydrolases"/>
    <property type="match status" value="1"/>
</dbReference>
<dbReference type="InterPro" id="IPR003439">
    <property type="entry name" value="ABC_transporter-like_ATP-bd"/>
</dbReference>
<dbReference type="InterPro" id="IPR027417">
    <property type="entry name" value="P-loop_NTPase"/>
</dbReference>
<feature type="domain" description="ABC transporter" evidence="8">
    <location>
        <begin position="421"/>
        <end position="634"/>
    </location>
</feature>
<dbReference type="SMART" id="SM00382">
    <property type="entry name" value="AAA"/>
    <property type="match status" value="1"/>
</dbReference>
<dbReference type="eggNOG" id="arCOG04297">
    <property type="taxonomic scope" value="Archaea"/>
</dbReference>
<dbReference type="InterPro" id="IPR050095">
    <property type="entry name" value="ECF_ABC_transporter_ATP-bd"/>
</dbReference>
<keyword evidence="3" id="KW-1003">Cell membrane</keyword>
<dbReference type="InterPro" id="IPR000182">
    <property type="entry name" value="GNAT_dom"/>
</dbReference>
<dbReference type="GO" id="GO:0016887">
    <property type="term" value="F:ATP hydrolysis activity"/>
    <property type="evidence" value="ECO:0007669"/>
    <property type="project" value="InterPro"/>
</dbReference>
<evidence type="ECO:0000256" key="3">
    <source>
        <dbReference type="ARBA" id="ARBA00022475"/>
    </source>
</evidence>
<dbReference type="CDD" id="cd04301">
    <property type="entry name" value="NAT_SF"/>
    <property type="match status" value="1"/>
</dbReference>
<evidence type="ECO:0000313" key="10">
    <source>
        <dbReference type="EMBL" id="ADT83504.1"/>
    </source>
</evidence>
<dbReference type="Gene3D" id="3.40.630.30">
    <property type="match status" value="1"/>
</dbReference>
<dbReference type="SUPFAM" id="SSF55729">
    <property type="entry name" value="Acyl-CoA N-acyltransferases (Nat)"/>
    <property type="match status" value="1"/>
</dbReference>
<dbReference type="InterPro" id="IPR016181">
    <property type="entry name" value="Acyl_CoA_acyltransferase"/>
</dbReference>
<dbReference type="PANTHER" id="PTHR43553:SF27">
    <property type="entry name" value="ENERGY-COUPLING FACTOR TRANSPORTER ATP-BINDING PROTEIN ECFA2"/>
    <property type="match status" value="1"/>
</dbReference>
<gene>
    <name evidence="10" type="ordered locus">TERMP_00527</name>
</gene>
<keyword evidence="5 10" id="KW-0067">ATP-binding</keyword>
<dbReference type="Pfam" id="PF00005">
    <property type="entry name" value="ABC_tran"/>
    <property type="match status" value="1"/>
</dbReference>
<keyword evidence="7" id="KW-0472">Membrane</keyword>
<evidence type="ECO:0000256" key="6">
    <source>
        <dbReference type="ARBA" id="ARBA00022967"/>
    </source>
</evidence>
<dbReference type="PROSITE" id="PS51186">
    <property type="entry name" value="GNAT"/>
    <property type="match status" value="1"/>
</dbReference>
<protein>
    <submittedName>
        <fullName evidence="10">Methionine ABC transporter ATP-binding protein</fullName>
    </submittedName>
</protein>
<name>F0LJW7_THEBM</name>
<feature type="domain" description="N-acetyltransferase" evidence="9">
    <location>
        <begin position="205"/>
        <end position="361"/>
    </location>
</feature>
<keyword evidence="6" id="KW-1278">Translocase</keyword>
<comment type="subcellular location">
    <subcellularLocation>
        <location evidence="1">Cell membrane</location>
        <topology evidence="1">Peripheral membrane protein</topology>
    </subcellularLocation>
</comment>
<dbReference type="InterPro" id="IPR003593">
    <property type="entry name" value="AAA+_ATPase"/>
</dbReference>
<keyword evidence="11" id="KW-1185">Reference proteome</keyword>
<dbReference type="GO" id="GO:0042626">
    <property type="term" value="F:ATPase-coupled transmembrane transporter activity"/>
    <property type="evidence" value="ECO:0007669"/>
    <property type="project" value="TreeGrafter"/>
</dbReference>
<accession>F0LJW7</accession>
<sequence length="634" mass="73304">MILRGKVVGSEIPRFKHRWFGILEVETKGERYKLYMSGVAQWFVTGDEVEIHVKGKPKVKNGEKILDFDDYELYKFYQGDKIKVWPLWEREYEAKRYSPLTGELLYTYKIKAREATYESDFEAIAELEQYHYASQKEKVALWRCENGHVFESNTKQKCPVCGSEDVHILEIKGSTPASRFLILELENRKEYEPRILAYVRVDPPIPLMHRRLPNGEIEKNIREKVFPEDWFHPAFWPERIMKELYEELKKKYPKKVARSMLWEEAKWQALRESNTAGARIARVVVHPDYRSDGLGQLSVKAALEWIKERRIPEMRKRKHIVETIAQMARYNPFFEKVGFKFLWETASGRPVLFYPLSEEAKEYIERFLRDDPYAPKDGKLWRPSYGKVEPLKGSIVFKNVSKVFESELDIRGLPEEIQELLKAFGVRHRVIQRPVLRNLNFEIKPKELIVVVGASGAGKTTLLRLILGAAKGYWEEKYRPTGGEIEVPENVKVSVMIPGEFEPSFGSESILEHVYRKIRDLNAAVEVLNRSGLSDAVLYRAKFSELSTGQKERAKIASLLAEKPNLLLMDEFAAHLDTLTAMRVAKKVSEIIREAGITAVIITHRPEVVKALDPDKLLFVGYGTVRVSKGSAHS</sequence>
<dbReference type="CDD" id="cd00267">
    <property type="entry name" value="ABC_ATPase"/>
    <property type="match status" value="1"/>
</dbReference>
<evidence type="ECO:0000256" key="4">
    <source>
        <dbReference type="ARBA" id="ARBA00022741"/>
    </source>
</evidence>
<reference evidence="10 11" key="1">
    <citation type="journal article" date="2011" name="J. Bacteriol.">
        <title>Complete genome sequence of the hyperthermophilic, piezophilic, heterotrophic, and carboxydotrophic archaeon Thermococcus barophilus MP.</title>
        <authorList>
            <person name="Vannier P."/>
            <person name="Marteinsson V.T."/>
            <person name="Fridjonsson O.H."/>
            <person name="Oger P."/>
            <person name="Jebbar M."/>
        </authorList>
    </citation>
    <scope>NUCLEOTIDE SEQUENCE [LARGE SCALE GENOMIC DNA]</scope>
    <source>
        <strain evidence="11">DSM 11836 / MP</strain>
    </source>
</reference>
<evidence type="ECO:0000256" key="1">
    <source>
        <dbReference type="ARBA" id="ARBA00004202"/>
    </source>
</evidence>
<dbReference type="Proteomes" id="UP000007478">
    <property type="component" value="Chromosome"/>
</dbReference>
<dbReference type="HOGENOM" id="CLU_437379_0_0_2"/>
<dbReference type="GO" id="GO:0005524">
    <property type="term" value="F:ATP binding"/>
    <property type="evidence" value="ECO:0007669"/>
    <property type="project" value="UniProtKB-KW"/>
</dbReference>
<evidence type="ECO:0000259" key="9">
    <source>
        <dbReference type="PROSITE" id="PS51186"/>
    </source>
</evidence>
<dbReference type="GO" id="GO:0016747">
    <property type="term" value="F:acyltransferase activity, transferring groups other than amino-acyl groups"/>
    <property type="evidence" value="ECO:0007669"/>
    <property type="project" value="InterPro"/>
</dbReference>
<organism evidence="10 11">
    <name type="scientific">Thermococcus barophilus (strain DSM 11836 / MP)</name>
    <dbReference type="NCBI Taxonomy" id="391623"/>
    <lineage>
        <taxon>Archaea</taxon>
        <taxon>Methanobacteriati</taxon>
        <taxon>Methanobacteriota</taxon>
        <taxon>Thermococci</taxon>
        <taxon>Thermococcales</taxon>
        <taxon>Thermococcaceae</taxon>
        <taxon>Thermococcus</taxon>
    </lineage>
</organism>
<dbReference type="Pfam" id="PF00583">
    <property type="entry name" value="Acetyltransf_1"/>
    <property type="match status" value="1"/>
</dbReference>
<evidence type="ECO:0000256" key="7">
    <source>
        <dbReference type="ARBA" id="ARBA00023136"/>
    </source>
</evidence>
<keyword evidence="4" id="KW-0547">Nucleotide-binding</keyword>
<dbReference type="GO" id="GO:0043190">
    <property type="term" value="C:ATP-binding cassette (ABC) transporter complex"/>
    <property type="evidence" value="ECO:0007669"/>
    <property type="project" value="TreeGrafter"/>
</dbReference>